<dbReference type="PANTHER" id="PTHR31297">
    <property type="entry name" value="GLUCAN ENDO-1,6-BETA-GLUCOSIDASE B"/>
    <property type="match status" value="1"/>
</dbReference>
<dbReference type="Gene3D" id="3.20.20.80">
    <property type="entry name" value="Glycosidases"/>
    <property type="match status" value="1"/>
</dbReference>
<reference evidence="10 11" key="1">
    <citation type="journal article" date="2007" name="Int. J. Syst. Evol. Microbiol.">
        <title>Description of Pelomonas aquatica sp. nov. and Pelomonas puraquae sp. nov., isolated from industrial and haemodialysis water.</title>
        <authorList>
            <person name="Gomila M."/>
            <person name="Bowien B."/>
            <person name="Falsen E."/>
            <person name="Moore E.R."/>
            <person name="Lalucat J."/>
        </authorList>
    </citation>
    <scope>NUCLEOTIDE SEQUENCE [LARGE SCALE GENOMIC DNA]</scope>
    <source>
        <strain evidence="10 11">CCUG 52769</strain>
    </source>
</reference>
<sequence>MTSRRQSLQAMLALAGLPLTGASHAEPAMRDMTSLQLSQRMGTGWNLGNSLEATGGETAWGNPPATQALLDAVKAAGFRTVRIPVAWKQYANADDEISARWMSRVAEVVGYAQRAGLFAMINLHWDGGWMQPTRARQAEANRRITRFWTQIGRRFQDHDDTLLFAGTNEVMVEGDYSPPKPEYVAVQNGFNQTFVDAVRATGGNNATRHLIVQGFNTNIDHTIAHAVMPRDTVRDRLMMEVHYYDPYEFTLDEKSAIWQWGAAARDAKATAPWGDAAHADAQFRKMKARFIDRGIPVILGEFGAIRREDRPGAEAYRIAWNRHIARSARAHGLVPVYWDNGVTGQHGMGLFDRRTGAQVYPELIQALLGTAT</sequence>
<dbReference type="Pfam" id="PF00150">
    <property type="entry name" value="Cellulase"/>
    <property type="match status" value="1"/>
</dbReference>
<feature type="domain" description="Glycoside hydrolase family 5" evidence="9">
    <location>
        <begin position="49"/>
        <end position="341"/>
    </location>
</feature>
<dbReference type="PANTHER" id="PTHR31297:SF41">
    <property type="entry name" value="ENDOGLUCANASE, PUTATIVE (AFU_ORTHOLOGUE AFUA_5G01830)-RELATED"/>
    <property type="match status" value="1"/>
</dbReference>
<dbReference type="OrthoDB" id="9800955at2"/>
<evidence type="ECO:0000256" key="1">
    <source>
        <dbReference type="ARBA" id="ARBA00005641"/>
    </source>
</evidence>
<protein>
    <submittedName>
        <fullName evidence="10">Endoglucanase</fullName>
    </submittedName>
</protein>
<evidence type="ECO:0000313" key="11">
    <source>
        <dbReference type="Proteomes" id="UP000197446"/>
    </source>
</evidence>
<proteinExistence type="inferred from homology"/>
<dbReference type="RefSeq" id="WP_088484646.1">
    <property type="nucleotide sequence ID" value="NZ_JBCNLH010000007.1"/>
</dbReference>
<evidence type="ECO:0000259" key="9">
    <source>
        <dbReference type="Pfam" id="PF00150"/>
    </source>
</evidence>
<evidence type="ECO:0000256" key="5">
    <source>
        <dbReference type="ARBA" id="ARBA00023295"/>
    </source>
</evidence>
<dbReference type="AlphaFoldDB" id="A0A254N8R8"/>
<name>A0A254N8R8_9BURK</name>
<evidence type="ECO:0000256" key="7">
    <source>
        <dbReference type="RuleBase" id="RU361153"/>
    </source>
</evidence>
<dbReference type="GO" id="GO:0005576">
    <property type="term" value="C:extracellular region"/>
    <property type="evidence" value="ECO:0007669"/>
    <property type="project" value="TreeGrafter"/>
</dbReference>
<comment type="caution">
    <text evidence="10">The sequence shown here is derived from an EMBL/GenBank/DDBJ whole genome shotgun (WGS) entry which is preliminary data.</text>
</comment>
<feature type="signal peptide" evidence="8">
    <location>
        <begin position="1"/>
        <end position="25"/>
    </location>
</feature>
<feature type="chain" id="PRO_5012128972" evidence="8">
    <location>
        <begin position="26"/>
        <end position="372"/>
    </location>
</feature>
<dbReference type="Proteomes" id="UP000197446">
    <property type="component" value="Unassembled WGS sequence"/>
</dbReference>
<keyword evidence="5 7" id="KW-0326">Glycosidase</keyword>
<evidence type="ECO:0000256" key="3">
    <source>
        <dbReference type="ARBA" id="ARBA00023001"/>
    </source>
</evidence>
<comment type="similarity">
    <text evidence="1 7">Belongs to the glycosyl hydrolase 5 (cellulase A) family.</text>
</comment>
<evidence type="ECO:0000256" key="2">
    <source>
        <dbReference type="ARBA" id="ARBA00022801"/>
    </source>
</evidence>
<dbReference type="InterPro" id="IPR001547">
    <property type="entry name" value="Glyco_hydro_5"/>
</dbReference>
<dbReference type="GO" id="GO:0009986">
    <property type="term" value="C:cell surface"/>
    <property type="evidence" value="ECO:0007669"/>
    <property type="project" value="TreeGrafter"/>
</dbReference>
<organism evidence="10 11">
    <name type="scientific">Roseateles puraquae</name>
    <dbReference type="NCBI Taxonomy" id="431059"/>
    <lineage>
        <taxon>Bacteria</taxon>
        <taxon>Pseudomonadati</taxon>
        <taxon>Pseudomonadota</taxon>
        <taxon>Betaproteobacteria</taxon>
        <taxon>Burkholderiales</taxon>
        <taxon>Sphaerotilaceae</taxon>
        <taxon>Roseateles</taxon>
    </lineage>
</organism>
<keyword evidence="2 7" id="KW-0378">Hydrolase</keyword>
<evidence type="ECO:0000313" key="10">
    <source>
        <dbReference type="EMBL" id="OWR02757.1"/>
    </source>
</evidence>
<dbReference type="GO" id="GO:0030245">
    <property type="term" value="P:cellulose catabolic process"/>
    <property type="evidence" value="ECO:0007669"/>
    <property type="project" value="UniProtKB-KW"/>
</dbReference>
<keyword evidence="3" id="KW-0136">Cellulose degradation</keyword>
<evidence type="ECO:0000256" key="6">
    <source>
        <dbReference type="ARBA" id="ARBA00023326"/>
    </source>
</evidence>
<dbReference type="GO" id="GO:0008422">
    <property type="term" value="F:beta-glucosidase activity"/>
    <property type="evidence" value="ECO:0007669"/>
    <property type="project" value="TreeGrafter"/>
</dbReference>
<dbReference type="InterPro" id="IPR050386">
    <property type="entry name" value="Glycosyl_hydrolase_5"/>
</dbReference>
<evidence type="ECO:0000256" key="8">
    <source>
        <dbReference type="SAM" id="SignalP"/>
    </source>
</evidence>
<gene>
    <name evidence="10" type="ORF">CDO81_18200</name>
</gene>
<dbReference type="PROSITE" id="PS51318">
    <property type="entry name" value="TAT"/>
    <property type="match status" value="1"/>
</dbReference>
<evidence type="ECO:0000256" key="4">
    <source>
        <dbReference type="ARBA" id="ARBA00023277"/>
    </source>
</evidence>
<keyword evidence="6" id="KW-0624">Polysaccharide degradation</keyword>
<keyword evidence="4" id="KW-0119">Carbohydrate metabolism</keyword>
<dbReference type="InterPro" id="IPR017853">
    <property type="entry name" value="GH"/>
</dbReference>
<dbReference type="SUPFAM" id="SSF51445">
    <property type="entry name" value="(Trans)glycosidases"/>
    <property type="match status" value="1"/>
</dbReference>
<keyword evidence="8" id="KW-0732">Signal</keyword>
<accession>A0A254N8R8</accession>
<keyword evidence="11" id="KW-1185">Reference proteome</keyword>
<dbReference type="EMBL" id="NISI01000007">
    <property type="protein sequence ID" value="OWR02757.1"/>
    <property type="molecule type" value="Genomic_DNA"/>
</dbReference>
<dbReference type="InterPro" id="IPR006311">
    <property type="entry name" value="TAT_signal"/>
</dbReference>